<evidence type="ECO:0000256" key="2">
    <source>
        <dbReference type="ARBA" id="ARBA00022801"/>
    </source>
</evidence>
<feature type="domain" description="Nudix hydrolase" evidence="4">
    <location>
        <begin position="6"/>
        <end position="132"/>
    </location>
</feature>
<protein>
    <submittedName>
        <fullName evidence="5">NUDIX domain-containing protein</fullName>
    </submittedName>
</protein>
<evidence type="ECO:0000259" key="4">
    <source>
        <dbReference type="PROSITE" id="PS51462"/>
    </source>
</evidence>
<accession>A0ABY7MDX1</accession>
<proteinExistence type="inferred from homology"/>
<dbReference type="PROSITE" id="PS00893">
    <property type="entry name" value="NUDIX_BOX"/>
    <property type="match status" value="1"/>
</dbReference>
<reference evidence="5" key="1">
    <citation type="submission" date="2021-12" db="EMBL/GenBank/DDBJ databases">
        <title>Bradyrhizobium xenonodulans sp. nov.</title>
        <authorList>
            <person name="Claassens R."/>
            <person name="Venter S.N."/>
            <person name="Beukes C.W."/>
            <person name="Stepkowski T."/>
            <person name="Steenkamp E.T."/>
        </authorList>
    </citation>
    <scope>NUCLEOTIDE SEQUENCE</scope>
    <source>
        <strain evidence="5">14AB</strain>
    </source>
</reference>
<gene>
    <name evidence="5" type="ORF">I3J27_22200</name>
</gene>
<dbReference type="SUPFAM" id="SSF55811">
    <property type="entry name" value="Nudix"/>
    <property type="match status" value="1"/>
</dbReference>
<dbReference type="Pfam" id="PF00293">
    <property type="entry name" value="NUDIX"/>
    <property type="match status" value="1"/>
</dbReference>
<organism evidence="5 6">
    <name type="scientific">Bradyrhizobium xenonodulans</name>
    <dbReference type="NCBI Taxonomy" id="2736875"/>
    <lineage>
        <taxon>Bacteria</taxon>
        <taxon>Pseudomonadati</taxon>
        <taxon>Pseudomonadota</taxon>
        <taxon>Alphaproteobacteria</taxon>
        <taxon>Hyphomicrobiales</taxon>
        <taxon>Nitrobacteraceae</taxon>
        <taxon>Bradyrhizobium</taxon>
    </lineage>
</organism>
<dbReference type="InterPro" id="IPR020084">
    <property type="entry name" value="NUDIX_hydrolase_CS"/>
</dbReference>
<dbReference type="InterPro" id="IPR020476">
    <property type="entry name" value="Nudix_hydrolase"/>
</dbReference>
<keyword evidence="2 3" id="KW-0378">Hydrolase</keyword>
<dbReference type="Gene3D" id="3.90.79.10">
    <property type="entry name" value="Nucleoside Triphosphate Pyrophosphohydrolase"/>
    <property type="match status" value="1"/>
</dbReference>
<dbReference type="EMBL" id="CP089391">
    <property type="protein sequence ID" value="WBL75746.1"/>
    <property type="molecule type" value="Genomic_DNA"/>
</dbReference>
<dbReference type="Proteomes" id="UP001179614">
    <property type="component" value="Chromosome"/>
</dbReference>
<evidence type="ECO:0000256" key="1">
    <source>
        <dbReference type="ARBA" id="ARBA00001946"/>
    </source>
</evidence>
<evidence type="ECO:0000313" key="6">
    <source>
        <dbReference type="Proteomes" id="UP001179614"/>
    </source>
</evidence>
<sequence length="139" mass="15091">MTSQDSIRIAAALMSRSDGRVLLVRKRATESFMQPGGKIEPGEHPQAALRRELSEELGIEVDPDEMSYVGRYTAPAAHEPGRLVDADIFRVAVARSVRPGAEIEEILWLDPNAPGSVKLAPLTRDKLLPMCSRAAGATD</sequence>
<evidence type="ECO:0000256" key="3">
    <source>
        <dbReference type="RuleBase" id="RU003476"/>
    </source>
</evidence>
<dbReference type="PANTHER" id="PTHR43046:SF2">
    <property type="entry name" value="8-OXO-DGTP DIPHOSPHATASE-RELATED"/>
    <property type="match status" value="1"/>
</dbReference>
<name>A0ABY7MDX1_9BRAD</name>
<dbReference type="PROSITE" id="PS51462">
    <property type="entry name" value="NUDIX"/>
    <property type="match status" value="1"/>
</dbReference>
<keyword evidence="6" id="KW-1185">Reference proteome</keyword>
<dbReference type="InterPro" id="IPR000086">
    <property type="entry name" value="NUDIX_hydrolase_dom"/>
</dbReference>
<comment type="similarity">
    <text evidence="3">Belongs to the Nudix hydrolase family.</text>
</comment>
<evidence type="ECO:0000313" key="5">
    <source>
        <dbReference type="EMBL" id="WBL75746.1"/>
    </source>
</evidence>
<comment type="cofactor">
    <cofactor evidence="1">
        <name>Mg(2+)</name>
        <dbReference type="ChEBI" id="CHEBI:18420"/>
    </cofactor>
</comment>
<dbReference type="PANTHER" id="PTHR43046">
    <property type="entry name" value="GDP-MANNOSE MANNOSYL HYDROLASE"/>
    <property type="match status" value="1"/>
</dbReference>
<dbReference type="PRINTS" id="PR00502">
    <property type="entry name" value="NUDIXFAMILY"/>
</dbReference>
<dbReference type="CDD" id="cd04690">
    <property type="entry name" value="NUDIX_Hydrolase"/>
    <property type="match status" value="1"/>
</dbReference>
<dbReference type="InterPro" id="IPR015797">
    <property type="entry name" value="NUDIX_hydrolase-like_dom_sf"/>
</dbReference>